<accession>A0A6A1VWF8</accession>
<keyword evidence="6" id="KW-1185">Reference proteome</keyword>
<keyword evidence="1 2" id="KW-0732">Signal</keyword>
<dbReference type="Proteomes" id="UP000516437">
    <property type="component" value="Chromosome 4"/>
</dbReference>
<sequence length="572" mass="64518">MADQKHHSVAFKYLIIATFLLFNLVGFSGAAPRGSTGAKQSQGQWQLLLHNSGVVAMHMALTHDNTVLMFDQTGSGRSGYRLRERRNGRRCTGSRDDLEDSSCYAHSVEYDISRNRIRPLRLFTDPWCSSGSFMSNGTLLQIGGYGTGSRSIRYFRPCGNHLCDWRQSRRSLSSDRWYATNNILPGHDRVIVVGGRGVFNYEFVPKRTPREGSFDLPFLRRTYDRSEGGNNLYPFLHLSSDGNLFIFANRDSILFNFRQHRVVKTFPRIPGAGSRNYPSSGSSVILPLNHSDRFQKVEVMVCGGAASGAYRAAEEGRYLKGLTSCGRMVITGNRHKWNMENMPGPRLLNDMLILPTGHVLIINGAKRGCAGWDNARNASFQPYLYRPDSRVGRRFSVLKSTRIARMYHSTAIILPDGRVLVAGSNPNSRYTFRNVAYPTELRLQAFLPPYLDRQYHPYRPINVTVHYDHAHGENGVRYGEEFTVSFWLGRRPSDVVEFNVYSPPFTTHSVSMNQRMLKLRGKSIVRAEDGRVSAVVEAPPSPIVAPPGYYMLTVVNGDIPSMSQWVRFIHAA</sequence>
<dbReference type="Pfam" id="PF07250">
    <property type="entry name" value="Glyoxal_oxid_N"/>
    <property type="match status" value="1"/>
</dbReference>
<dbReference type="InterPro" id="IPR009880">
    <property type="entry name" value="Glyoxal_oxidase_N"/>
</dbReference>
<feature type="chain" id="PRO_5025374198" evidence="2">
    <location>
        <begin position="31"/>
        <end position="572"/>
    </location>
</feature>
<feature type="signal peptide" evidence="2">
    <location>
        <begin position="1"/>
        <end position="30"/>
    </location>
</feature>
<dbReference type="InterPro" id="IPR037293">
    <property type="entry name" value="Gal_Oxidase_central_sf"/>
</dbReference>
<dbReference type="Gene3D" id="2.60.40.10">
    <property type="entry name" value="Immunoglobulins"/>
    <property type="match status" value="1"/>
</dbReference>
<gene>
    <name evidence="5" type="ORF">CJ030_MR4G021052</name>
</gene>
<evidence type="ECO:0000259" key="4">
    <source>
        <dbReference type="Pfam" id="PF09118"/>
    </source>
</evidence>
<dbReference type="PANTHER" id="PTHR32208">
    <property type="entry name" value="SECRETED PROTEIN-RELATED"/>
    <property type="match status" value="1"/>
</dbReference>
<dbReference type="OrthoDB" id="2019572at2759"/>
<dbReference type="AlphaFoldDB" id="A0A6A1VWF8"/>
<dbReference type="EMBL" id="RXIC02000022">
    <property type="protein sequence ID" value="KAB1217269.1"/>
    <property type="molecule type" value="Genomic_DNA"/>
</dbReference>
<protein>
    <submittedName>
        <fullName evidence="5">Galactose oxidase</fullName>
    </submittedName>
</protein>
<feature type="domain" description="Glyoxal oxidase N-terminal" evidence="3">
    <location>
        <begin position="57"/>
        <end position="450"/>
    </location>
</feature>
<dbReference type="PANTHER" id="PTHR32208:SF54">
    <property type="entry name" value="ALDEHYDE OXIDASE GLOX-LIKE"/>
    <property type="match status" value="1"/>
</dbReference>
<evidence type="ECO:0000256" key="2">
    <source>
        <dbReference type="SAM" id="SignalP"/>
    </source>
</evidence>
<dbReference type="InterPro" id="IPR013783">
    <property type="entry name" value="Ig-like_fold"/>
</dbReference>
<dbReference type="InterPro" id="IPR015202">
    <property type="entry name" value="GO-like_E_set"/>
</dbReference>
<dbReference type="Gene3D" id="2.130.10.80">
    <property type="entry name" value="Galactose oxidase/kelch, beta-propeller"/>
    <property type="match status" value="1"/>
</dbReference>
<dbReference type="InterPro" id="IPR014756">
    <property type="entry name" value="Ig_E-set"/>
</dbReference>
<evidence type="ECO:0000259" key="3">
    <source>
        <dbReference type="Pfam" id="PF07250"/>
    </source>
</evidence>
<organism evidence="5 6">
    <name type="scientific">Morella rubra</name>
    <name type="common">Chinese bayberry</name>
    <dbReference type="NCBI Taxonomy" id="262757"/>
    <lineage>
        <taxon>Eukaryota</taxon>
        <taxon>Viridiplantae</taxon>
        <taxon>Streptophyta</taxon>
        <taxon>Embryophyta</taxon>
        <taxon>Tracheophyta</taxon>
        <taxon>Spermatophyta</taxon>
        <taxon>Magnoliopsida</taxon>
        <taxon>eudicotyledons</taxon>
        <taxon>Gunneridae</taxon>
        <taxon>Pentapetalae</taxon>
        <taxon>rosids</taxon>
        <taxon>fabids</taxon>
        <taxon>Fagales</taxon>
        <taxon>Myricaceae</taxon>
        <taxon>Morella</taxon>
    </lineage>
</organism>
<dbReference type="SUPFAM" id="SSF50965">
    <property type="entry name" value="Galactose oxidase, central domain"/>
    <property type="match status" value="1"/>
</dbReference>
<proteinExistence type="predicted"/>
<dbReference type="CDD" id="cd02851">
    <property type="entry name" value="E_set_GO_C"/>
    <property type="match status" value="1"/>
</dbReference>
<evidence type="ECO:0000313" key="5">
    <source>
        <dbReference type="EMBL" id="KAB1217269.1"/>
    </source>
</evidence>
<dbReference type="SUPFAM" id="SSF81296">
    <property type="entry name" value="E set domains"/>
    <property type="match status" value="1"/>
</dbReference>
<reference evidence="5 6" key="1">
    <citation type="journal article" date="2019" name="Plant Biotechnol. J.">
        <title>The red bayberry genome and genetic basis of sex determination.</title>
        <authorList>
            <person name="Jia H.M."/>
            <person name="Jia H.J."/>
            <person name="Cai Q.L."/>
            <person name="Wang Y."/>
            <person name="Zhao H.B."/>
            <person name="Yang W.F."/>
            <person name="Wang G.Y."/>
            <person name="Li Y.H."/>
            <person name="Zhan D.L."/>
            <person name="Shen Y.T."/>
            <person name="Niu Q.F."/>
            <person name="Chang L."/>
            <person name="Qiu J."/>
            <person name="Zhao L."/>
            <person name="Xie H.B."/>
            <person name="Fu W.Y."/>
            <person name="Jin J."/>
            <person name="Li X.W."/>
            <person name="Jiao Y."/>
            <person name="Zhou C.C."/>
            <person name="Tu T."/>
            <person name="Chai C.Y."/>
            <person name="Gao J.L."/>
            <person name="Fan L.J."/>
            <person name="van de Weg E."/>
            <person name="Wang J.Y."/>
            <person name="Gao Z.S."/>
        </authorList>
    </citation>
    <scope>NUCLEOTIDE SEQUENCE [LARGE SCALE GENOMIC DNA]</scope>
    <source>
        <tissue evidence="5">Leaves</tissue>
    </source>
</reference>
<comment type="caution">
    <text evidence="5">The sequence shown here is derived from an EMBL/GenBank/DDBJ whole genome shotgun (WGS) entry which is preliminary data.</text>
</comment>
<feature type="domain" description="Galactose oxidase-like Early set" evidence="4">
    <location>
        <begin position="474"/>
        <end position="567"/>
    </location>
</feature>
<evidence type="ECO:0000256" key="1">
    <source>
        <dbReference type="ARBA" id="ARBA00022729"/>
    </source>
</evidence>
<name>A0A6A1VWF8_9ROSI</name>
<evidence type="ECO:0000313" key="6">
    <source>
        <dbReference type="Proteomes" id="UP000516437"/>
    </source>
</evidence>
<dbReference type="InterPro" id="IPR011043">
    <property type="entry name" value="Gal_Oxase/kelch_b-propeller"/>
</dbReference>
<dbReference type="Pfam" id="PF09118">
    <property type="entry name" value="GO-like_E_set"/>
    <property type="match status" value="1"/>
</dbReference>